<organism evidence="1 2">
    <name type="scientific">Caerostris darwini</name>
    <dbReference type="NCBI Taxonomy" id="1538125"/>
    <lineage>
        <taxon>Eukaryota</taxon>
        <taxon>Metazoa</taxon>
        <taxon>Ecdysozoa</taxon>
        <taxon>Arthropoda</taxon>
        <taxon>Chelicerata</taxon>
        <taxon>Arachnida</taxon>
        <taxon>Araneae</taxon>
        <taxon>Araneomorphae</taxon>
        <taxon>Entelegynae</taxon>
        <taxon>Araneoidea</taxon>
        <taxon>Araneidae</taxon>
        <taxon>Caerostris</taxon>
    </lineage>
</organism>
<dbReference type="AlphaFoldDB" id="A0AAV4PVY0"/>
<dbReference type="EMBL" id="BPLQ01003425">
    <property type="protein sequence ID" value="GIY00404.1"/>
    <property type="molecule type" value="Genomic_DNA"/>
</dbReference>
<evidence type="ECO:0000313" key="2">
    <source>
        <dbReference type="Proteomes" id="UP001054837"/>
    </source>
</evidence>
<evidence type="ECO:0000313" key="1">
    <source>
        <dbReference type="EMBL" id="GIY00404.1"/>
    </source>
</evidence>
<protein>
    <submittedName>
        <fullName evidence="1">Uncharacterized protein</fullName>
    </submittedName>
</protein>
<sequence>MTPFSTLVHPSNIQLSGIQQNSQYRALTVRAHISGNSGCDKRCSLFGDNPSQLLLHGRLGSSSATQTSGKTKKRRFYHTIPHPTSHINALLKMQARNTIPEWNREEFFPKILFTRRLWNMFGRGGINLRHFTSLLLSVREF</sequence>
<reference evidence="1 2" key="1">
    <citation type="submission" date="2021-06" db="EMBL/GenBank/DDBJ databases">
        <title>Caerostris darwini draft genome.</title>
        <authorList>
            <person name="Kono N."/>
            <person name="Arakawa K."/>
        </authorList>
    </citation>
    <scope>NUCLEOTIDE SEQUENCE [LARGE SCALE GENOMIC DNA]</scope>
</reference>
<comment type="caution">
    <text evidence="1">The sequence shown here is derived from an EMBL/GenBank/DDBJ whole genome shotgun (WGS) entry which is preliminary data.</text>
</comment>
<accession>A0AAV4PVY0</accession>
<name>A0AAV4PVY0_9ARAC</name>
<proteinExistence type="predicted"/>
<keyword evidence="2" id="KW-1185">Reference proteome</keyword>
<dbReference type="Proteomes" id="UP001054837">
    <property type="component" value="Unassembled WGS sequence"/>
</dbReference>
<gene>
    <name evidence="1" type="ORF">CDAR_524571</name>
</gene>